<evidence type="ECO:0000256" key="1">
    <source>
        <dbReference type="ARBA" id="ARBA00004123"/>
    </source>
</evidence>
<evidence type="ECO:0000259" key="6">
    <source>
        <dbReference type="SMART" id="SM00993"/>
    </source>
</evidence>
<evidence type="ECO:0000256" key="3">
    <source>
        <dbReference type="ARBA" id="ARBA00023163"/>
    </source>
</evidence>
<sequence>MQYRLVENTAANKNPRKAPVPSKSSSSRTKAESVDSREATPPSSTSSSSAATPADGPAVPILNLVAVSRPFKNHRYSVAKKSKNLKQILAQEKTIDVPLDMPTYSNIEAPPSLMPQKKYCDITGLEAKYTDPKTSLRYHSAQVYQHIKLLGVTQVQEHLAGRGAAVVLR</sequence>
<evidence type="ECO:0000256" key="2">
    <source>
        <dbReference type="ARBA" id="ARBA00023015"/>
    </source>
</evidence>
<proteinExistence type="predicted"/>
<dbReference type="InterPro" id="IPR029525">
    <property type="entry name" value="INO80C/Ies6"/>
</dbReference>
<dbReference type="Pfam" id="PF08265">
    <property type="entry name" value="YL1_C"/>
    <property type="match status" value="1"/>
</dbReference>
<gene>
    <name evidence="7" type="ORF">BC938DRAFT_474507</name>
</gene>
<keyword evidence="8" id="KW-1185">Reference proteome</keyword>
<dbReference type="GO" id="GO:0031011">
    <property type="term" value="C:Ino80 complex"/>
    <property type="evidence" value="ECO:0007669"/>
    <property type="project" value="InterPro"/>
</dbReference>
<dbReference type="EMBL" id="RBNJ01001829">
    <property type="protein sequence ID" value="RUS32721.1"/>
    <property type="molecule type" value="Genomic_DNA"/>
</dbReference>
<dbReference type="Proteomes" id="UP000274822">
    <property type="component" value="Unassembled WGS sequence"/>
</dbReference>
<dbReference type="AlphaFoldDB" id="A0A433QSI3"/>
<name>A0A433QSI3_9FUNG</name>
<feature type="compositionally biased region" description="Basic and acidic residues" evidence="5">
    <location>
        <begin position="29"/>
        <end position="38"/>
    </location>
</feature>
<dbReference type="PANTHER" id="PTHR31200">
    <property type="entry name" value="INO80 COMPLEX SUBUNIT C"/>
    <property type="match status" value="1"/>
</dbReference>
<organism evidence="7 8">
    <name type="scientific">Jimgerdemannia flammicorona</name>
    <dbReference type="NCBI Taxonomy" id="994334"/>
    <lineage>
        <taxon>Eukaryota</taxon>
        <taxon>Fungi</taxon>
        <taxon>Fungi incertae sedis</taxon>
        <taxon>Mucoromycota</taxon>
        <taxon>Mucoromycotina</taxon>
        <taxon>Endogonomycetes</taxon>
        <taxon>Endogonales</taxon>
        <taxon>Endogonaceae</taxon>
        <taxon>Jimgerdemannia</taxon>
    </lineage>
</organism>
<accession>A0A433QSI3</accession>
<comment type="subcellular location">
    <subcellularLocation>
        <location evidence="1">Nucleus</location>
    </subcellularLocation>
</comment>
<evidence type="ECO:0000313" key="7">
    <source>
        <dbReference type="EMBL" id="RUS32721.1"/>
    </source>
</evidence>
<keyword evidence="3" id="KW-0804">Transcription</keyword>
<comment type="caution">
    <text evidence="7">The sequence shown here is derived from an EMBL/GenBank/DDBJ whole genome shotgun (WGS) entry which is preliminary data.</text>
</comment>
<feature type="domain" description="Vps72/YL1 C-terminal" evidence="6">
    <location>
        <begin position="118"/>
        <end position="147"/>
    </location>
</feature>
<dbReference type="InterPro" id="IPR013272">
    <property type="entry name" value="Vps72/YL1_C"/>
</dbReference>
<evidence type="ECO:0000313" key="8">
    <source>
        <dbReference type="Proteomes" id="UP000274822"/>
    </source>
</evidence>
<dbReference type="GO" id="GO:0006338">
    <property type="term" value="P:chromatin remodeling"/>
    <property type="evidence" value="ECO:0007669"/>
    <property type="project" value="InterPro"/>
</dbReference>
<keyword evidence="4" id="KW-0539">Nucleus</keyword>
<reference evidence="7 8" key="1">
    <citation type="journal article" date="2018" name="New Phytol.">
        <title>Phylogenomics of Endogonaceae and evolution of mycorrhizas within Mucoromycota.</title>
        <authorList>
            <person name="Chang Y."/>
            <person name="Desiro A."/>
            <person name="Na H."/>
            <person name="Sandor L."/>
            <person name="Lipzen A."/>
            <person name="Clum A."/>
            <person name="Barry K."/>
            <person name="Grigoriev I.V."/>
            <person name="Martin F.M."/>
            <person name="Stajich J.E."/>
            <person name="Smith M.E."/>
            <person name="Bonito G."/>
            <person name="Spatafora J.W."/>
        </authorList>
    </citation>
    <scope>NUCLEOTIDE SEQUENCE [LARGE SCALE GENOMIC DNA]</scope>
    <source>
        <strain evidence="7 8">AD002</strain>
    </source>
</reference>
<feature type="region of interest" description="Disordered" evidence="5">
    <location>
        <begin position="1"/>
        <end position="55"/>
    </location>
</feature>
<evidence type="ECO:0000256" key="4">
    <source>
        <dbReference type="ARBA" id="ARBA00023242"/>
    </source>
</evidence>
<protein>
    <submittedName>
        <fullName evidence="7">YL1 nuclear protein C-terminal domain-containing protein</fullName>
    </submittedName>
</protein>
<dbReference type="PANTHER" id="PTHR31200:SF1">
    <property type="entry name" value="INO80 COMPLEX SUBUNIT C"/>
    <property type="match status" value="1"/>
</dbReference>
<feature type="compositionally biased region" description="Low complexity" evidence="5">
    <location>
        <begin position="39"/>
        <end position="54"/>
    </location>
</feature>
<dbReference type="SMART" id="SM00993">
    <property type="entry name" value="YL1_C"/>
    <property type="match status" value="1"/>
</dbReference>
<feature type="compositionally biased region" description="Low complexity" evidence="5">
    <location>
        <begin position="17"/>
        <end position="28"/>
    </location>
</feature>
<keyword evidence="2" id="KW-0805">Transcription regulation</keyword>
<evidence type="ECO:0000256" key="5">
    <source>
        <dbReference type="SAM" id="MobiDB-lite"/>
    </source>
</evidence>